<feature type="compositionally biased region" description="Low complexity" evidence="1">
    <location>
        <begin position="7"/>
        <end position="25"/>
    </location>
</feature>
<evidence type="ECO:0000313" key="2">
    <source>
        <dbReference type="EMBL" id="KAF6029701.1"/>
    </source>
</evidence>
<dbReference type="EMBL" id="VXIV02001797">
    <property type="protein sequence ID" value="KAF6029701.1"/>
    <property type="molecule type" value="Genomic_DNA"/>
</dbReference>
<sequence>MTDSLERPSLSSQSSGYSHSSYSTHRTLSNHKGPVYHLAKLWGIIDLGRHEHVFFDRSILPDGYDDLVKNFKIGQILRFNAVRAARGSRARWRATHIWRDGEDIRSMYGMNATFSITGFNPSGVDDEMKKLLSQANANLNTNSNVTNDSYSYVDASQSNTGCIPVWTTKPKADSDESSRRSLASLSMVPDSSYSLKSSNQDGKSLIPGYMLVPTANAKLFKSCTNGTNQITRDWLSDYFYRRYYGYPVVPRRRLGRLSHLFIQICLKMFRI</sequence>
<comment type="caution">
    <text evidence="2">The sequence shown here is derived from an EMBL/GenBank/DDBJ whole genome shotgun (WGS) entry which is preliminary data.</text>
</comment>
<protein>
    <submittedName>
        <fullName evidence="2">Uncharacterized protein</fullName>
    </submittedName>
</protein>
<evidence type="ECO:0000313" key="3">
    <source>
        <dbReference type="Proteomes" id="UP000593567"/>
    </source>
</evidence>
<gene>
    <name evidence="2" type="ORF">EB796_012032</name>
</gene>
<reference evidence="2" key="1">
    <citation type="submission" date="2020-06" db="EMBL/GenBank/DDBJ databases">
        <title>Draft genome of Bugula neritina, a colonial animal packing powerful symbionts and potential medicines.</title>
        <authorList>
            <person name="Rayko M."/>
        </authorList>
    </citation>
    <scope>NUCLEOTIDE SEQUENCE [LARGE SCALE GENOMIC DNA]</scope>
    <source>
        <strain evidence="2">Kwan_BN1</strain>
    </source>
</reference>
<dbReference type="OrthoDB" id="26838at2759"/>
<evidence type="ECO:0000256" key="1">
    <source>
        <dbReference type="SAM" id="MobiDB-lite"/>
    </source>
</evidence>
<feature type="region of interest" description="Disordered" evidence="1">
    <location>
        <begin position="1"/>
        <end position="25"/>
    </location>
</feature>
<proteinExistence type="predicted"/>
<dbReference type="Proteomes" id="UP000593567">
    <property type="component" value="Unassembled WGS sequence"/>
</dbReference>
<dbReference type="AlphaFoldDB" id="A0A7J7JVH0"/>
<accession>A0A7J7JVH0</accession>
<name>A0A7J7JVH0_BUGNE</name>
<keyword evidence="3" id="KW-1185">Reference proteome</keyword>
<organism evidence="2 3">
    <name type="scientific">Bugula neritina</name>
    <name type="common">Brown bryozoan</name>
    <name type="synonym">Sertularia neritina</name>
    <dbReference type="NCBI Taxonomy" id="10212"/>
    <lineage>
        <taxon>Eukaryota</taxon>
        <taxon>Metazoa</taxon>
        <taxon>Spiralia</taxon>
        <taxon>Lophotrochozoa</taxon>
        <taxon>Bryozoa</taxon>
        <taxon>Gymnolaemata</taxon>
        <taxon>Cheilostomatida</taxon>
        <taxon>Flustrina</taxon>
        <taxon>Buguloidea</taxon>
        <taxon>Bugulidae</taxon>
        <taxon>Bugula</taxon>
    </lineage>
</organism>